<dbReference type="EMBL" id="KD250842">
    <property type="protein sequence ID" value="EMS48465.1"/>
    <property type="molecule type" value="Genomic_DNA"/>
</dbReference>
<dbReference type="OMA" id="NEGHDHA"/>
<accession>M7Z7V4</accession>
<gene>
    <name evidence="1" type="ORF">TRIUR3_26710</name>
</gene>
<protein>
    <submittedName>
        <fullName evidence="1">Uncharacterized protein</fullName>
    </submittedName>
</protein>
<sequence>MYFFNRSSQDSSFPAAPAVTAASWSRWPRRRRAGRRALRPHVVNEVVPRRSRRGASGARLGLLYNPVIVLQRSAAPPCDEALGATSSFELFYDDGVGSGLCPLPETMFDFLMGSGFEWFLKQLARIEAGGFGAVRPCDNPADCKAAVEPMPTVVVAACPGHIGADSHCVVCKETFELGD</sequence>
<dbReference type="STRING" id="4572.M7Z7V4"/>
<evidence type="ECO:0000313" key="1">
    <source>
        <dbReference type="EMBL" id="EMS48465.1"/>
    </source>
</evidence>
<proteinExistence type="predicted"/>
<organism evidence="1">
    <name type="scientific">Triticum urartu</name>
    <name type="common">Red wild einkorn</name>
    <name type="synonym">Crithodium urartu</name>
    <dbReference type="NCBI Taxonomy" id="4572"/>
    <lineage>
        <taxon>Eukaryota</taxon>
        <taxon>Viridiplantae</taxon>
        <taxon>Streptophyta</taxon>
        <taxon>Embryophyta</taxon>
        <taxon>Tracheophyta</taxon>
        <taxon>Spermatophyta</taxon>
        <taxon>Magnoliopsida</taxon>
        <taxon>Liliopsida</taxon>
        <taxon>Poales</taxon>
        <taxon>Poaceae</taxon>
        <taxon>BOP clade</taxon>
        <taxon>Pooideae</taxon>
        <taxon>Triticodae</taxon>
        <taxon>Triticeae</taxon>
        <taxon>Triticinae</taxon>
        <taxon>Triticum</taxon>
    </lineage>
</organism>
<reference evidence="1" key="1">
    <citation type="journal article" date="2013" name="Nature">
        <title>Draft genome of the wheat A-genome progenitor Triticum urartu.</title>
        <authorList>
            <person name="Ling H.Q."/>
            <person name="Zhao S."/>
            <person name="Liu D."/>
            <person name="Wang J."/>
            <person name="Sun H."/>
            <person name="Zhang C."/>
            <person name="Fan H."/>
            <person name="Li D."/>
            <person name="Dong L."/>
            <person name="Tao Y."/>
            <person name="Gao C."/>
            <person name="Wu H."/>
            <person name="Li Y."/>
            <person name="Cui Y."/>
            <person name="Guo X."/>
            <person name="Zheng S."/>
            <person name="Wang B."/>
            <person name="Yu K."/>
            <person name="Liang Q."/>
            <person name="Yang W."/>
            <person name="Lou X."/>
            <person name="Chen J."/>
            <person name="Feng M."/>
            <person name="Jian J."/>
            <person name="Zhang X."/>
            <person name="Luo G."/>
            <person name="Jiang Y."/>
            <person name="Liu J."/>
            <person name="Wang Z."/>
            <person name="Sha Y."/>
            <person name="Zhang B."/>
            <person name="Wu H."/>
            <person name="Tang D."/>
            <person name="Shen Q."/>
            <person name="Xue P."/>
            <person name="Zou S."/>
            <person name="Wang X."/>
            <person name="Liu X."/>
            <person name="Wang F."/>
            <person name="Yang Y."/>
            <person name="An X."/>
            <person name="Dong Z."/>
            <person name="Zhang K."/>
            <person name="Zhang X."/>
            <person name="Luo M.C."/>
            <person name="Dvorak J."/>
            <person name="Tong Y."/>
            <person name="Wang J."/>
            <person name="Yang H."/>
            <person name="Li Z."/>
            <person name="Wang D."/>
            <person name="Zhang A."/>
            <person name="Wang J."/>
        </authorList>
    </citation>
    <scope>NUCLEOTIDE SEQUENCE</scope>
</reference>
<dbReference type="eggNOG" id="KOG0800">
    <property type="taxonomic scope" value="Eukaryota"/>
</dbReference>
<dbReference type="AlphaFoldDB" id="M7Z7V4"/>
<name>M7Z7V4_TRIUA</name>